<evidence type="ECO:0000256" key="4">
    <source>
        <dbReference type="ARBA" id="ARBA00022857"/>
    </source>
</evidence>
<dbReference type="PRINTS" id="PR00079">
    <property type="entry name" value="G6PDHDRGNASE"/>
</dbReference>
<accession>T1CNP8</accession>
<proteinExistence type="inferred from homology"/>
<dbReference type="SUPFAM" id="SSF55347">
    <property type="entry name" value="Glyceraldehyde-3-phosphate dehydrogenase-like, C-terminal domain"/>
    <property type="match status" value="1"/>
</dbReference>
<keyword evidence="6" id="KW-0119">Carbohydrate metabolism</keyword>
<comment type="pathway">
    <text evidence="1">Carbohydrate degradation; pentose phosphate pathway; D-ribulose 5-phosphate from D-glucose 6-phosphate (oxidative stage): step 1/3.</text>
</comment>
<dbReference type="Pfam" id="PF02781">
    <property type="entry name" value="G6PD_C"/>
    <property type="match status" value="1"/>
</dbReference>
<dbReference type="PANTHER" id="PTHR23429:SF0">
    <property type="entry name" value="GLUCOSE-6-PHOSPHATE 1-DEHYDROGENASE"/>
    <property type="match status" value="1"/>
</dbReference>
<evidence type="ECO:0000256" key="1">
    <source>
        <dbReference type="ARBA" id="ARBA00004937"/>
    </source>
</evidence>
<dbReference type="EMBL" id="AUZY01003269">
    <property type="protein sequence ID" value="EQD70094.1"/>
    <property type="molecule type" value="Genomic_DNA"/>
</dbReference>
<dbReference type="GO" id="GO:0005829">
    <property type="term" value="C:cytosol"/>
    <property type="evidence" value="ECO:0007669"/>
    <property type="project" value="TreeGrafter"/>
</dbReference>
<dbReference type="AlphaFoldDB" id="T1CNP8"/>
<evidence type="ECO:0000256" key="6">
    <source>
        <dbReference type="ARBA" id="ARBA00023277"/>
    </source>
</evidence>
<dbReference type="InterPro" id="IPR019796">
    <property type="entry name" value="G6P_DH_AS"/>
</dbReference>
<comment type="caution">
    <text evidence="9">The sequence shown here is derived from an EMBL/GenBank/DDBJ whole genome shotgun (WGS) entry which is preliminary data.</text>
</comment>
<evidence type="ECO:0000256" key="2">
    <source>
        <dbReference type="ARBA" id="ARBA00009975"/>
    </source>
</evidence>
<evidence type="ECO:0000256" key="3">
    <source>
        <dbReference type="ARBA" id="ARBA00022526"/>
    </source>
</evidence>
<reference evidence="9" key="1">
    <citation type="submission" date="2013-08" db="EMBL/GenBank/DDBJ databases">
        <authorList>
            <person name="Mendez C."/>
            <person name="Richter M."/>
            <person name="Ferrer M."/>
            <person name="Sanchez J."/>
        </authorList>
    </citation>
    <scope>NUCLEOTIDE SEQUENCE</scope>
</reference>
<keyword evidence="3" id="KW-0313">Glucose metabolism</keyword>
<feature type="domain" description="Glucose-6-phosphate dehydrogenase NAD-binding" evidence="7">
    <location>
        <begin position="16"/>
        <end position="122"/>
    </location>
</feature>
<dbReference type="InterPro" id="IPR001282">
    <property type="entry name" value="G6P_DH"/>
</dbReference>
<sequence length="174" mass="18838">HVRAATEGIPTRNPGDASGLLARLGYVAGDYRAPATFTSLARRLDGAAHPLFYLAVPPSLFAEVVGGLASAGLARGGRVVVEKPFGRDLASAQELNRLLHESFPEEAIFRIDHYLGKEAVENLLIFRFANSLLEPLWNRRYVASIQVTLAESFGVEGRGSFYDGVGAIRDVLQT</sequence>
<dbReference type="PROSITE" id="PS00069">
    <property type="entry name" value="G6P_DEHYDROGENASE"/>
    <property type="match status" value="1"/>
</dbReference>
<dbReference type="GO" id="GO:0004345">
    <property type="term" value="F:glucose-6-phosphate dehydrogenase activity"/>
    <property type="evidence" value="ECO:0007669"/>
    <property type="project" value="UniProtKB-EC"/>
</dbReference>
<feature type="non-terminal residue" evidence="9">
    <location>
        <position position="174"/>
    </location>
</feature>
<dbReference type="SUPFAM" id="SSF51735">
    <property type="entry name" value="NAD(P)-binding Rossmann-fold domains"/>
    <property type="match status" value="1"/>
</dbReference>
<evidence type="ECO:0000259" key="7">
    <source>
        <dbReference type="Pfam" id="PF00479"/>
    </source>
</evidence>
<gene>
    <name evidence="9" type="ORF">B1B_05182</name>
</gene>
<protein>
    <submittedName>
        <fullName evidence="9">Glucose-6-phosphate dehydrogenase</fullName>
        <ecNumber evidence="9">1.1.1.49</ecNumber>
    </submittedName>
</protein>
<evidence type="ECO:0000259" key="8">
    <source>
        <dbReference type="Pfam" id="PF02781"/>
    </source>
</evidence>
<dbReference type="Pfam" id="PF00479">
    <property type="entry name" value="G6PD_N"/>
    <property type="match status" value="1"/>
</dbReference>
<keyword evidence="4" id="KW-0521">NADP</keyword>
<name>T1CNP8_9ZZZZ</name>
<dbReference type="PANTHER" id="PTHR23429">
    <property type="entry name" value="GLUCOSE-6-PHOSPHATE 1-DEHYDROGENASE G6PD"/>
    <property type="match status" value="1"/>
</dbReference>
<dbReference type="EC" id="1.1.1.49" evidence="9"/>
<dbReference type="GO" id="GO:0050661">
    <property type="term" value="F:NADP binding"/>
    <property type="evidence" value="ECO:0007669"/>
    <property type="project" value="InterPro"/>
</dbReference>
<dbReference type="InterPro" id="IPR036291">
    <property type="entry name" value="NAD(P)-bd_dom_sf"/>
</dbReference>
<feature type="domain" description="Glucose-6-phosphate dehydrogenase C-terminal" evidence="8">
    <location>
        <begin position="124"/>
        <end position="173"/>
    </location>
</feature>
<dbReference type="GO" id="GO:0009051">
    <property type="term" value="P:pentose-phosphate shunt, oxidative branch"/>
    <property type="evidence" value="ECO:0007669"/>
    <property type="project" value="TreeGrafter"/>
</dbReference>
<dbReference type="GO" id="GO:0006006">
    <property type="term" value="P:glucose metabolic process"/>
    <property type="evidence" value="ECO:0007669"/>
    <property type="project" value="UniProtKB-KW"/>
</dbReference>
<dbReference type="UniPathway" id="UPA00115"/>
<organism evidence="9">
    <name type="scientific">mine drainage metagenome</name>
    <dbReference type="NCBI Taxonomy" id="410659"/>
    <lineage>
        <taxon>unclassified sequences</taxon>
        <taxon>metagenomes</taxon>
        <taxon>ecological metagenomes</taxon>
    </lineage>
</organism>
<keyword evidence="5 9" id="KW-0560">Oxidoreductase</keyword>
<feature type="non-terminal residue" evidence="9">
    <location>
        <position position="1"/>
    </location>
</feature>
<comment type="similarity">
    <text evidence="2">Belongs to the glucose-6-phosphate dehydrogenase family.</text>
</comment>
<dbReference type="Gene3D" id="3.40.50.720">
    <property type="entry name" value="NAD(P)-binding Rossmann-like Domain"/>
    <property type="match status" value="1"/>
</dbReference>
<dbReference type="Gene3D" id="3.30.360.10">
    <property type="entry name" value="Dihydrodipicolinate Reductase, domain 2"/>
    <property type="match status" value="1"/>
</dbReference>
<reference evidence="9" key="2">
    <citation type="journal article" date="2014" name="ISME J.">
        <title>Microbial stratification in low pH oxic and suboxic macroscopic growths along an acid mine drainage.</title>
        <authorList>
            <person name="Mendez-Garcia C."/>
            <person name="Mesa V."/>
            <person name="Sprenger R.R."/>
            <person name="Richter M."/>
            <person name="Diez M.S."/>
            <person name="Solano J."/>
            <person name="Bargiela R."/>
            <person name="Golyshina O.V."/>
            <person name="Manteca A."/>
            <person name="Ramos J.L."/>
            <person name="Gallego J.R."/>
            <person name="Llorente I."/>
            <person name="Martins Dos Santos V.A."/>
            <person name="Jensen O.N."/>
            <person name="Pelaez A.I."/>
            <person name="Sanchez J."/>
            <person name="Ferrer M."/>
        </authorList>
    </citation>
    <scope>NUCLEOTIDE SEQUENCE</scope>
</reference>
<dbReference type="InterPro" id="IPR022675">
    <property type="entry name" value="G6P_DH_C"/>
</dbReference>
<evidence type="ECO:0000256" key="5">
    <source>
        <dbReference type="ARBA" id="ARBA00023002"/>
    </source>
</evidence>
<evidence type="ECO:0000313" key="9">
    <source>
        <dbReference type="EMBL" id="EQD70094.1"/>
    </source>
</evidence>
<dbReference type="InterPro" id="IPR022674">
    <property type="entry name" value="G6P_DH_NAD-bd"/>
</dbReference>